<gene>
    <name evidence="2" type="ORF">GTC17254_16880</name>
</gene>
<name>A0AB33J1S7_9BACT</name>
<protein>
    <recommendedName>
        <fullName evidence="1">YopX protein domain-containing protein</fullName>
    </recommendedName>
</protein>
<dbReference type="InterPro" id="IPR023385">
    <property type="entry name" value="YopX-like_C"/>
</dbReference>
<evidence type="ECO:0000259" key="1">
    <source>
        <dbReference type="Pfam" id="PF09643"/>
    </source>
</evidence>
<feature type="domain" description="YopX protein" evidence="1">
    <location>
        <begin position="7"/>
        <end position="125"/>
    </location>
</feature>
<dbReference type="AlphaFoldDB" id="A0AB33J1S7"/>
<sequence>MTREILFRGKSKLTGMFLEGNLVIGRNGETSIVWFNTEQKECWTSVCPDTIGQYTGLKDKNGKKIFEGDILVCGREWTTLVLWNEELATFALQFIFENKVGKTPLGEWQPMEVISNIYDNPELLKGGK</sequence>
<dbReference type="SUPFAM" id="SSF159006">
    <property type="entry name" value="YopX-like"/>
    <property type="match status" value="1"/>
</dbReference>
<dbReference type="EMBL" id="AP035786">
    <property type="protein sequence ID" value="BFO74091.1"/>
    <property type="molecule type" value="Genomic_DNA"/>
</dbReference>
<accession>A0AB33J1S7</accession>
<dbReference type="Gene3D" id="2.30.30.290">
    <property type="entry name" value="YopX-like domains"/>
    <property type="match status" value="1"/>
</dbReference>
<dbReference type="InterPro" id="IPR019096">
    <property type="entry name" value="YopX_protein"/>
</dbReference>
<reference evidence="2" key="1">
    <citation type="submission" date="2024-07" db="EMBL/GenBank/DDBJ databases">
        <title>Complete genome sequence of Prevotella sp. YM-2024 GTC17254.</title>
        <authorList>
            <person name="Hayashi M."/>
            <person name="Muto Y."/>
            <person name="Tanaka K."/>
            <person name="Niwa H."/>
        </authorList>
    </citation>
    <scope>NUCLEOTIDE SEQUENCE</scope>
    <source>
        <strain evidence="2">GTC17254</strain>
    </source>
</reference>
<organism evidence="2">
    <name type="scientific">Prevotella sp. GTC17254</name>
    <dbReference type="NCBI Taxonomy" id="3236794"/>
    <lineage>
        <taxon>Bacteria</taxon>
        <taxon>Pseudomonadati</taxon>
        <taxon>Bacteroidota</taxon>
        <taxon>Bacteroidia</taxon>
        <taxon>Bacteroidales</taxon>
        <taxon>Prevotellaceae</taxon>
        <taxon>Prevotella</taxon>
    </lineage>
</organism>
<evidence type="ECO:0000313" key="2">
    <source>
        <dbReference type="EMBL" id="BFO74091.1"/>
    </source>
</evidence>
<proteinExistence type="predicted"/>
<dbReference type="Pfam" id="PF09643">
    <property type="entry name" value="YopX"/>
    <property type="match status" value="1"/>
</dbReference>